<dbReference type="EMBL" id="JAVFJF020000024">
    <property type="protein sequence ID" value="MEJ8675548.1"/>
    <property type="molecule type" value="Genomic_DNA"/>
</dbReference>
<dbReference type="PROSITE" id="PS50883">
    <property type="entry name" value="EAL"/>
    <property type="match status" value="1"/>
</dbReference>
<evidence type="ECO:0000313" key="2">
    <source>
        <dbReference type="EMBL" id="MEJ8675548.1"/>
    </source>
</evidence>
<gene>
    <name evidence="2" type="ORF">QCL97_012500</name>
</gene>
<dbReference type="Gene3D" id="3.20.20.450">
    <property type="entry name" value="EAL domain"/>
    <property type="match status" value="1"/>
</dbReference>
<dbReference type="SUPFAM" id="SSF141868">
    <property type="entry name" value="EAL domain-like"/>
    <property type="match status" value="1"/>
</dbReference>
<dbReference type="Proteomes" id="UP001224516">
    <property type="component" value="Unassembled WGS sequence"/>
</dbReference>
<dbReference type="InterPro" id="IPR035919">
    <property type="entry name" value="EAL_sf"/>
</dbReference>
<comment type="caution">
    <text evidence="2">The sequence shown here is derived from an EMBL/GenBank/DDBJ whole genome shotgun (WGS) entry which is preliminary data.</text>
</comment>
<name>A0ABU8V439_9NEIS</name>
<sequence length="92" mass="10154">MFREYQRIGFMTAIDDFGAGYAGLNLLADFQPEIIKLDMELVRHIATRKASQAIVRGVAGICRELGCHCSSPNREGMKKAAKPFSLAALRPI</sequence>
<dbReference type="InterPro" id="IPR001633">
    <property type="entry name" value="EAL_dom"/>
</dbReference>
<evidence type="ECO:0000313" key="3">
    <source>
        <dbReference type="Proteomes" id="UP001224516"/>
    </source>
</evidence>
<reference evidence="2 3" key="1">
    <citation type="submission" date="2023-12" db="EMBL/GenBank/DDBJ databases">
        <title>Evaluation and characterization of a potential secondary metabolite violacein from indigenous Chromobacterium amazonense SAM215.</title>
        <authorList>
            <person name="Tarafdar M.R."/>
            <person name="Abedin S.M."/>
            <person name="Atiqua A."/>
            <person name="Saha A."/>
            <person name="Khan S.N."/>
        </authorList>
    </citation>
    <scope>NUCLEOTIDE SEQUENCE [LARGE SCALE GENOMIC DNA]</scope>
    <source>
        <strain evidence="2 3">SAM215</strain>
    </source>
</reference>
<evidence type="ECO:0000259" key="1">
    <source>
        <dbReference type="PROSITE" id="PS50883"/>
    </source>
</evidence>
<dbReference type="PANTHER" id="PTHR33121:SF15">
    <property type="entry name" value="BLUE LIGHT- AND TEMPERATURE-REGULATED ANTIREPRESSOR BLUF"/>
    <property type="match status" value="1"/>
</dbReference>
<dbReference type="InterPro" id="IPR050706">
    <property type="entry name" value="Cyclic-di-GMP_PDE-like"/>
</dbReference>
<dbReference type="PANTHER" id="PTHR33121">
    <property type="entry name" value="CYCLIC DI-GMP PHOSPHODIESTERASE PDEF"/>
    <property type="match status" value="1"/>
</dbReference>
<dbReference type="Pfam" id="PF00563">
    <property type="entry name" value="EAL"/>
    <property type="match status" value="1"/>
</dbReference>
<keyword evidence="3" id="KW-1185">Reference proteome</keyword>
<accession>A0ABU8V439</accession>
<proteinExistence type="predicted"/>
<dbReference type="RefSeq" id="WP_307911561.1">
    <property type="nucleotide sequence ID" value="NZ_JAVFJF020000024.1"/>
</dbReference>
<organism evidence="2 3">
    <name type="scientific">Chromobacterium amazonense</name>
    <dbReference type="NCBI Taxonomy" id="1382803"/>
    <lineage>
        <taxon>Bacteria</taxon>
        <taxon>Pseudomonadati</taxon>
        <taxon>Pseudomonadota</taxon>
        <taxon>Betaproteobacteria</taxon>
        <taxon>Neisseriales</taxon>
        <taxon>Chromobacteriaceae</taxon>
        <taxon>Chromobacterium</taxon>
    </lineage>
</organism>
<feature type="domain" description="EAL" evidence="1">
    <location>
        <begin position="1"/>
        <end position="92"/>
    </location>
</feature>
<protein>
    <submittedName>
        <fullName evidence="2">EAL domain-containing protein</fullName>
    </submittedName>
</protein>